<evidence type="ECO:0000256" key="5">
    <source>
        <dbReference type="SAM" id="MobiDB-lite"/>
    </source>
</evidence>
<evidence type="ECO:0000256" key="3">
    <source>
        <dbReference type="ARBA" id="ARBA00022989"/>
    </source>
</evidence>
<keyword evidence="2 6" id="KW-0812">Transmembrane</keyword>
<feature type="region of interest" description="Disordered" evidence="5">
    <location>
        <begin position="1"/>
        <end position="49"/>
    </location>
</feature>
<accession>A0A0U1LM35</accession>
<organism evidence="7 8">
    <name type="scientific">Talaromyces islandicus</name>
    <name type="common">Penicillium islandicum</name>
    <dbReference type="NCBI Taxonomy" id="28573"/>
    <lineage>
        <taxon>Eukaryota</taxon>
        <taxon>Fungi</taxon>
        <taxon>Dikarya</taxon>
        <taxon>Ascomycota</taxon>
        <taxon>Pezizomycotina</taxon>
        <taxon>Eurotiomycetes</taxon>
        <taxon>Eurotiomycetidae</taxon>
        <taxon>Eurotiales</taxon>
        <taxon>Trichocomaceae</taxon>
        <taxon>Talaromyces</taxon>
        <taxon>Talaromyces sect. Islandici</taxon>
    </lineage>
</organism>
<keyword evidence="8" id="KW-1185">Reference proteome</keyword>
<dbReference type="PANTHER" id="PTHR23507:SF31">
    <property type="entry name" value="TRANSPORTER, PUTATIVE (AFU_ORTHOLOGUE AFUA_2G14230)-RELATED"/>
    <property type="match status" value="1"/>
</dbReference>
<feature type="transmembrane region" description="Helical" evidence="6">
    <location>
        <begin position="223"/>
        <end position="245"/>
    </location>
</feature>
<sequence length="543" mass="60371">MQAAAPIKEHEVDDRFEDREDAPFLRRSDSAAPSSLQERDRSPSSHPLNNGVREKLRIRLMITLFAIILFVETGNAMTTGPGTRILESIVCRNFFDKSDPSKIGPDGQVPEEECKGPEIQGEIAIINGYLELFNGVASIVLALPYGLLADRIGRKPTLLLAIPGFVLNIFTQGCILWFSETIPIRTIWLSSLTWLFGGGLVVAAAVIWTMMTDVTTEAQRSAMFFQFGVAVMGSEFLSNSIGSWLMLYNNWIPLLLGWGIILFGVCLGITLPETKNAFPSSEPKQHQDQPEQHELSDLHVNDENESPSFDKPVHVETPNTKWQQAISGVKAYSFLLKYKQVMLLFSAFLVYKLSRGSSWFLVQYVSLRYGWKIVAANMLVSLKSILMVALLLVVLPLASWYLQKKRGVDSRTKDLILTKASVICLLVGTLGMGVSPYVSLLICFLIIQTMGAGFVYTTRAIVATMIKPEETARVYVMIEIIQAFGMILASPTMTNFFKWGIDLGGFWRGLAWMVAASLFGIVAAIVWRVKIPSVPATHDDQSR</sequence>
<feature type="compositionally biased region" description="Basic and acidic residues" evidence="5">
    <location>
        <begin position="7"/>
        <end position="29"/>
    </location>
</feature>
<reference evidence="7 8" key="1">
    <citation type="submission" date="2015-04" db="EMBL/GenBank/DDBJ databases">
        <authorList>
            <person name="Syromyatnikov M.Y."/>
            <person name="Popov V.N."/>
        </authorList>
    </citation>
    <scope>NUCLEOTIDE SEQUENCE [LARGE SCALE GENOMIC DNA]</scope>
    <source>
        <strain evidence="7">WF-38-12</strain>
    </source>
</reference>
<dbReference type="GO" id="GO:0016020">
    <property type="term" value="C:membrane"/>
    <property type="evidence" value="ECO:0007669"/>
    <property type="project" value="UniProtKB-SubCell"/>
</dbReference>
<feature type="transmembrane region" description="Helical" evidence="6">
    <location>
        <begin position="414"/>
        <end position="432"/>
    </location>
</feature>
<dbReference type="GO" id="GO:0022857">
    <property type="term" value="F:transmembrane transporter activity"/>
    <property type="evidence" value="ECO:0007669"/>
    <property type="project" value="InterPro"/>
</dbReference>
<evidence type="ECO:0000256" key="1">
    <source>
        <dbReference type="ARBA" id="ARBA00004141"/>
    </source>
</evidence>
<feature type="transmembrane region" description="Helical" evidence="6">
    <location>
        <begin position="191"/>
        <end position="211"/>
    </location>
</feature>
<evidence type="ECO:0000313" key="8">
    <source>
        <dbReference type="Proteomes" id="UP000054383"/>
    </source>
</evidence>
<feature type="transmembrane region" description="Helical" evidence="6">
    <location>
        <begin position="158"/>
        <end position="179"/>
    </location>
</feature>
<dbReference type="CDD" id="cd06174">
    <property type="entry name" value="MFS"/>
    <property type="match status" value="1"/>
</dbReference>
<evidence type="ECO:0000256" key="6">
    <source>
        <dbReference type="SAM" id="Phobius"/>
    </source>
</evidence>
<feature type="transmembrane region" description="Helical" evidence="6">
    <location>
        <begin position="474"/>
        <end position="493"/>
    </location>
</feature>
<dbReference type="PANTHER" id="PTHR23507">
    <property type="entry name" value="ZGC:174356"/>
    <property type="match status" value="1"/>
</dbReference>
<feature type="transmembrane region" description="Helical" evidence="6">
    <location>
        <begin position="505"/>
        <end position="527"/>
    </location>
</feature>
<name>A0A0U1LM35_TALIS</name>
<gene>
    <name evidence="7" type="ORF">PISL3812_00721</name>
</gene>
<dbReference type="SUPFAM" id="SSF103473">
    <property type="entry name" value="MFS general substrate transporter"/>
    <property type="match status" value="1"/>
</dbReference>
<feature type="transmembrane region" description="Helical" evidence="6">
    <location>
        <begin position="438"/>
        <end position="462"/>
    </location>
</feature>
<keyword evidence="3 6" id="KW-1133">Transmembrane helix</keyword>
<dbReference type="Gene3D" id="1.20.1720.10">
    <property type="entry name" value="Multidrug resistance protein D"/>
    <property type="match status" value="1"/>
</dbReference>
<evidence type="ECO:0000313" key="7">
    <source>
        <dbReference type="EMBL" id="CRG83370.1"/>
    </source>
</evidence>
<dbReference type="Gene3D" id="1.20.1250.20">
    <property type="entry name" value="MFS general substrate transporter like domains"/>
    <property type="match status" value="1"/>
</dbReference>
<dbReference type="OMA" id="HRKFYAE"/>
<feature type="transmembrane region" description="Helical" evidence="6">
    <location>
        <begin position="251"/>
        <end position="271"/>
    </location>
</feature>
<proteinExistence type="predicted"/>
<evidence type="ECO:0000256" key="4">
    <source>
        <dbReference type="ARBA" id="ARBA00023136"/>
    </source>
</evidence>
<dbReference type="EMBL" id="CVMT01000001">
    <property type="protein sequence ID" value="CRG83370.1"/>
    <property type="molecule type" value="Genomic_DNA"/>
</dbReference>
<dbReference type="AlphaFoldDB" id="A0A0U1LM35"/>
<dbReference type="InterPro" id="IPR036259">
    <property type="entry name" value="MFS_trans_sf"/>
</dbReference>
<comment type="subcellular location">
    <subcellularLocation>
        <location evidence="1">Membrane</location>
        <topology evidence="1">Multi-pass membrane protein</topology>
    </subcellularLocation>
</comment>
<protein>
    <submittedName>
        <fullName evidence="7">MFS transporter, putative</fullName>
    </submittedName>
</protein>
<keyword evidence="4 6" id="KW-0472">Membrane</keyword>
<dbReference type="Pfam" id="PF07690">
    <property type="entry name" value="MFS_1"/>
    <property type="match status" value="1"/>
</dbReference>
<dbReference type="Proteomes" id="UP000054383">
    <property type="component" value="Unassembled WGS sequence"/>
</dbReference>
<dbReference type="InterPro" id="IPR011701">
    <property type="entry name" value="MFS"/>
</dbReference>
<feature type="transmembrane region" description="Helical" evidence="6">
    <location>
        <begin position="132"/>
        <end position="149"/>
    </location>
</feature>
<dbReference type="OrthoDB" id="194139at2759"/>
<feature type="transmembrane region" description="Helical" evidence="6">
    <location>
        <begin position="382"/>
        <end position="402"/>
    </location>
</feature>
<evidence type="ECO:0000256" key="2">
    <source>
        <dbReference type="ARBA" id="ARBA00022692"/>
    </source>
</evidence>